<name>A0A101QXC8_9ACTN</name>
<dbReference type="Pfam" id="PF13384">
    <property type="entry name" value="HTH_23"/>
    <property type="match status" value="1"/>
</dbReference>
<proteinExistence type="predicted"/>
<keyword evidence="3" id="KW-1185">Reference proteome</keyword>
<comment type="caution">
    <text evidence="2">The sequence shown here is derived from an EMBL/GenBank/DDBJ whole genome shotgun (WGS) entry which is preliminary data.</text>
</comment>
<sequence length="111" mass="12342">MAEERDSTEEARRVADALRAIEEMDDPDRQARAITEVLRVQVDSAPTLKELRRAWVLGKRAEKVTYKVIAETLGVSISTVQDIERGYSGSGKNRPRTGRRKRAASDGDGEA</sequence>
<reference evidence="2 3" key="1">
    <citation type="submission" date="2015-10" db="EMBL/GenBank/DDBJ databases">
        <title>Draft genome sequence of Streptomyces longwoodensis DSM 41677, type strain for the species Streptomyces longwoodensis.</title>
        <authorList>
            <person name="Ruckert C."/>
            <person name="Winkler A."/>
            <person name="Kalinowski J."/>
            <person name="Kampfer P."/>
            <person name="Glaeser S."/>
        </authorList>
    </citation>
    <scope>NUCLEOTIDE SEQUENCE [LARGE SCALE GENOMIC DNA]</scope>
    <source>
        <strain evidence="2 3">DSM 41677</strain>
    </source>
</reference>
<accession>A0A101QXC8</accession>
<organism evidence="2 3">
    <name type="scientific">Streptomyces longwoodensis</name>
    <dbReference type="NCBI Taxonomy" id="68231"/>
    <lineage>
        <taxon>Bacteria</taxon>
        <taxon>Bacillati</taxon>
        <taxon>Actinomycetota</taxon>
        <taxon>Actinomycetes</taxon>
        <taxon>Kitasatosporales</taxon>
        <taxon>Streptomycetaceae</taxon>
        <taxon>Streptomyces</taxon>
    </lineage>
</organism>
<feature type="compositionally biased region" description="Basic residues" evidence="1">
    <location>
        <begin position="93"/>
        <end position="102"/>
    </location>
</feature>
<dbReference type="EMBL" id="LMWS01000018">
    <property type="protein sequence ID" value="KUN37733.1"/>
    <property type="molecule type" value="Genomic_DNA"/>
</dbReference>
<evidence type="ECO:0000256" key="1">
    <source>
        <dbReference type="SAM" id="MobiDB-lite"/>
    </source>
</evidence>
<evidence type="ECO:0000313" key="3">
    <source>
        <dbReference type="Proteomes" id="UP000053271"/>
    </source>
</evidence>
<gene>
    <name evidence="2" type="ORF">AQJ30_15730</name>
</gene>
<dbReference type="AlphaFoldDB" id="A0A101QXC8"/>
<dbReference type="STRING" id="68231.AQJ30_15730"/>
<dbReference type="Proteomes" id="UP000053271">
    <property type="component" value="Unassembled WGS sequence"/>
</dbReference>
<protein>
    <submittedName>
        <fullName evidence="2">Uncharacterized protein</fullName>
    </submittedName>
</protein>
<evidence type="ECO:0000313" key="2">
    <source>
        <dbReference type="EMBL" id="KUN37733.1"/>
    </source>
</evidence>
<feature type="region of interest" description="Disordered" evidence="1">
    <location>
        <begin position="81"/>
        <end position="111"/>
    </location>
</feature>